<evidence type="ECO:0000313" key="4">
    <source>
        <dbReference type="Proteomes" id="UP000636010"/>
    </source>
</evidence>
<name>A0ABQ1LDQ7_9BACT</name>
<protein>
    <recommendedName>
        <fullName evidence="2">Beta-lactamase-related domain-containing protein</fullName>
    </recommendedName>
</protein>
<feature type="domain" description="Beta-lactamase-related" evidence="2">
    <location>
        <begin position="47"/>
        <end position="353"/>
    </location>
</feature>
<sequence length="468" mass="52655">MMKSKALTSCWFGVYLLFTSTLLSAQTPVDFENSLSEYLEIQHEKMGFNGIVVVSTGEGIMVEKKVGLASRELDVPVQSHSKFKIASMTKSFTALLVALAIQEGKLKMEDALFQYFPDLTQEKWKEITIKQLMSHTSGIPHWAGFDQYWTEKSFLPLSLEQILGEIFKMELLFQPGSQFSYSSPTYYLLATILEKIYSESFDNLLKEKILQKLNLNESGTCNGLSIIPDMASGYHLVADDSVIVAPPRNMNTLKGAGNMYASAQDITTWCRSFLSDDYWGQTILTQTFSPLTTFNSTEKEGALYGQGWYLTEEKNDIPTNYHISGGTYGFSSAASIYPTNKFSIVILSNMSFLPVDQLRRDIEKIVFGLPFKMPEKYEKSVALADEQLQKLAGNYLAENGMLLKVFTHQGNLYAKLGGHPPFALMAKNELSFYSSKIDILLMFQMNEAAKIKGLEAQGRGRVDYFEKQ</sequence>
<keyword evidence="1" id="KW-0732">Signal</keyword>
<feature type="chain" id="PRO_5046967768" description="Beta-lactamase-related domain-containing protein" evidence="1">
    <location>
        <begin position="26"/>
        <end position="468"/>
    </location>
</feature>
<reference evidence="4" key="1">
    <citation type="journal article" date="2019" name="Int. J. Syst. Evol. Microbiol.">
        <title>The Global Catalogue of Microorganisms (GCM) 10K type strain sequencing project: providing services to taxonomists for standard genome sequencing and annotation.</title>
        <authorList>
            <consortium name="The Broad Institute Genomics Platform"/>
            <consortium name="The Broad Institute Genome Sequencing Center for Infectious Disease"/>
            <person name="Wu L."/>
            <person name="Ma J."/>
        </authorList>
    </citation>
    <scope>NUCLEOTIDE SEQUENCE [LARGE SCALE GENOMIC DNA]</scope>
    <source>
        <strain evidence="4">CGMCC 1.10832</strain>
    </source>
</reference>
<comment type="caution">
    <text evidence="3">The sequence shown here is derived from an EMBL/GenBank/DDBJ whole genome shotgun (WGS) entry which is preliminary data.</text>
</comment>
<dbReference type="Pfam" id="PF00144">
    <property type="entry name" value="Beta-lactamase"/>
    <property type="match status" value="1"/>
</dbReference>
<dbReference type="RefSeq" id="WP_188460170.1">
    <property type="nucleotide sequence ID" value="NZ_BAABHU010000001.1"/>
</dbReference>
<proteinExistence type="predicted"/>
<organism evidence="3 4">
    <name type="scientific">Marivirga lumbricoides</name>
    <dbReference type="NCBI Taxonomy" id="1046115"/>
    <lineage>
        <taxon>Bacteria</taxon>
        <taxon>Pseudomonadati</taxon>
        <taxon>Bacteroidota</taxon>
        <taxon>Cytophagia</taxon>
        <taxon>Cytophagales</taxon>
        <taxon>Marivirgaceae</taxon>
        <taxon>Marivirga</taxon>
    </lineage>
</organism>
<feature type="signal peptide" evidence="1">
    <location>
        <begin position="1"/>
        <end position="25"/>
    </location>
</feature>
<dbReference type="PANTHER" id="PTHR46825">
    <property type="entry name" value="D-ALANYL-D-ALANINE-CARBOXYPEPTIDASE/ENDOPEPTIDASE AMPH"/>
    <property type="match status" value="1"/>
</dbReference>
<dbReference type="PANTHER" id="PTHR46825:SF9">
    <property type="entry name" value="BETA-LACTAMASE-RELATED DOMAIN-CONTAINING PROTEIN"/>
    <property type="match status" value="1"/>
</dbReference>
<dbReference type="InterPro" id="IPR001466">
    <property type="entry name" value="Beta-lactam-related"/>
</dbReference>
<dbReference type="InterPro" id="IPR012338">
    <property type="entry name" value="Beta-lactam/transpept-like"/>
</dbReference>
<evidence type="ECO:0000313" key="3">
    <source>
        <dbReference type="EMBL" id="GGC22195.1"/>
    </source>
</evidence>
<accession>A0ABQ1LDQ7</accession>
<dbReference type="EMBL" id="BMEC01000001">
    <property type="protein sequence ID" value="GGC22195.1"/>
    <property type="molecule type" value="Genomic_DNA"/>
</dbReference>
<dbReference type="Proteomes" id="UP000636010">
    <property type="component" value="Unassembled WGS sequence"/>
</dbReference>
<dbReference type="InterPro" id="IPR050491">
    <property type="entry name" value="AmpC-like"/>
</dbReference>
<gene>
    <name evidence="3" type="ORF">GCM10011506_04370</name>
</gene>
<evidence type="ECO:0000259" key="2">
    <source>
        <dbReference type="Pfam" id="PF00144"/>
    </source>
</evidence>
<dbReference type="Gene3D" id="3.40.710.10">
    <property type="entry name" value="DD-peptidase/beta-lactamase superfamily"/>
    <property type="match status" value="1"/>
</dbReference>
<dbReference type="SUPFAM" id="SSF56601">
    <property type="entry name" value="beta-lactamase/transpeptidase-like"/>
    <property type="match status" value="1"/>
</dbReference>
<evidence type="ECO:0000256" key="1">
    <source>
        <dbReference type="SAM" id="SignalP"/>
    </source>
</evidence>
<keyword evidence="4" id="KW-1185">Reference proteome</keyword>